<evidence type="ECO:0008006" key="9">
    <source>
        <dbReference type="Google" id="ProtNLM"/>
    </source>
</evidence>
<keyword evidence="4 6" id="KW-0472">Membrane</keyword>
<evidence type="ECO:0000313" key="8">
    <source>
        <dbReference type="Proteomes" id="UP000663823"/>
    </source>
</evidence>
<organism evidence="7 8">
    <name type="scientific">Rotaria sordida</name>
    <dbReference type="NCBI Taxonomy" id="392033"/>
    <lineage>
        <taxon>Eukaryota</taxon>
        <taxon>Metazoa</taxon>
        <taxon>Spiralia</taxon>
        <taxon>Gnathifera</taxon>
        <taxon>Rotifera</taxon>
        <taxon>Eurotatoria</taxon>
        <taxon>Bdelloidea</taxon>
        <taxon>Philodinida</taxon>
        <taxon>Philodinidae</taxon>
        <taxon>Rotaria</taxon>
    </lineage>
</organism>
<dbReference type="PANTHER" id="PTHR45951">
    <property type="entry name" value="PROTEIN DISPATCHED-RELATED"/>
    <property type="match status" value="1"/>
</dbReference>
<dbReference type="PANTHER" id="PTHR45951:SF3">
    <property type="entry name" value="PROTEIN DISPATCHED"/>
    <property type="match status" value="1"/>
</dbReference>
<dbReference type="Gene3D" id="1.20.1640.10">
    <property type="entry name" value="Multidrug efflux transporter AcrB transmembrane domain"/>
    <property type="match status" value="1"/>
</dbReference>
<evidence type="ECO:0000256" key="4">
    <source>
        <dbReference type="ARBA" id="ARBA00023136"/>
    </source>
</evidence>
<feature type="transmembrane region" description="Helical" evidence="6">
    <location>
        <begin position="620"/>
        <end position="643"/>
    </location>
</feature>
<evidence type="ECO:0000256" key="3">
    <source>
        <dbReference type="ARBA" id="ARBA00022989"/>
    </source>
</evidence>
<dbReference type="GO" id="GO:0016020">
    <property type="term" value="C:membrane"/>
    <property type="evidence" value="ECO:0007669"/>
    <property type="project" value="UniProtKB-SubCell"/>
</dbReference>
<keyword evidence="3 6" id="KW-1133">Transmembrane helix</keyword>
<dbReference type="GO" id="GO:0007224">
    <property type="term" value="P:smoothened signaling pathway"/>
    <property type="evidence" value="ECO:0007669"/>
    <property type="project" value="TreeGrafter"/>
</dbReference>
<dbReference type="AlphaFoldDB" id="A0A819PZX5"/>
<reference evidence="7" key="1">
    <citation type="submission" date="2021-02" db="EMBL/GenBank/DDBJ databases">
        <authorList>
            <person name="Nowell W R."/>
        </authorList>
    </citation>
    <scope>NUCLEOTIDE SEQUENCE</scope>
</reference>
<proteinExistence type="predicted"/>
<keyword evidence="2 6" id="KW-0812">Transmembrane</keyword>
<name>A0A819PZX5_9BILA</name>
<feature type="transmembrane region" description="Helical" evidence="6">
    <location>
        <begin position="510"/>
        <end position="532"/>
    </location>
</feature>
<evidence type="ECO:0000313" key="7">
    <source>
        <dbReference type="EMBL" id="CAF4016060.1"/>
    </source>
</evidence>
<comment type="caution">
    <text evidence="7">The sequence shown here is derived from an EMBL/GenBank/DDBJ whole genome shotgun (WGS) entry which is preliminary data.</text>
</comment>
<evidence type="ECO:0000256" key="1">
    <source>
        <dbReference type="ARBA" id="ARBA00004141"/>
    </source>
</evidence>
<evidence type="ECO:0000256" key="5">
    <source>
        <dbReference type="ARBA" id="ARBA00023180"/>
    </source>
</evidence>
<dbReference type="Proteomes" id="UP000663823">
    <property type="component" value="Unassembled WGS sequence"/>
</dbReference>
<feature type="transmembrane region" description="Helical" evidence="6">
    <location>
        <begin position="84"/>
        <end position="109"/>
    </location>
</feature>
<comment type="subcellular location">
    <subcellularLocation>
        <location evidence="1">Membrane</location>
        <topology evidence="1">Multi-pass membrane protein</topology>
    </subcellularLocation>
</comment>
<dbReference type="GO" id="GO:0022857">
    <property type="term" value="F:transmembrane transporter activity"/>
    <property type="evidence" value="ECO:0007669"/>
    <property type="project" value="TreeGrafter"/>
</dbReference>
<dbReference type="EMBL" id="CAJOAX010007702">
    <property type="protein sequence ID" value="CAF4016060.1"/>
    <property type="molecule type" value="Genomic_DNA"/>
</dbReference>
<accession>A0A819PZX5</accession>
<dbReference type="InterPro" id="IPR052081">
    <property type="entry name" value="Dispatched_Hh_regulator"/>
</dbReference>
<keyword evidence="5" id="KW-0325">Glycoprotein</keyword>
<evidence type="ECO:0000256" key="2">
    <source>
        <dbReference type="ARBA" id="ARBA00022692"/>
    </source>
</evidence>
<feature type="transmembrane region" description="Helical" evidence="6">
    <location>
        <begin position="482"/>
        <end position="503"/>
    </location>
</feature>
<dbReference type="SUPFAM" id="SSF82866">
    <property type="entry name" value="Multidrug efflux transporter AcrB transmembrane domain"/>
    <property type="match status" value="1"/>
</dbReference>
<gene>
    <name evidence="7" type="ORF">OTI717_LOCUS29826</name>
</gene>
<protein>
    <recommendedName>
        <fullName evidence="9">SSD domain-containing protein</fullName>
    </recommendedName>
</protein>
<evidence type="ECO:0000256" key="6">
    <source>
        <dbReference type="SAM" id="Phobius"/>
    </source>
</evidence>
<feature type="transmembrane region" description="Helical" evidence="6">
    <location>
        <begin position="649"/>
        <end position="675"/>
    </location>
</feature>
<sequence length="697" mass="79676">MLLIIMAAGLIIGITICYLQNANMLLNSINIRDDVPSNQQKNPSKLKRSSSHHLFLCKHSKEIRKILLNEEALMEIMSNTLKHAVFGIFIGICVLIYFAITFTAIAAFAEILKVIYEKHIQNMISHVLSMYFTDFMNKSANSALAKLYHRFSSTCRYFRNYIFGHFMPLINIKLRYVLVLIFLLMGILEDKRLFTYPAVSFVFGMRDIDDGYIFDMNDRGRLHLMPLYLVTDDILVAKVINDRVKLNVSKTNHLNMIKYIRKINKNLIDSLISNTVRTIDYKTENDQSDHDGYIEKKLDQINLTLYKISNKQLKNRLNPIIIYSNYRKSFNRTLERIYKEQIQSNYDVNQTRISINNTLRDALTDEYQCSALKTAMQCITGAAGADNVPTDFCNRILTKQRSFNWAVLPDKPSSIDGNVRPFAVLITIRGVHNRTDYNSYNEYYMNVKNFFNSYIKQHAPEHLKHAWFSSPNFAFYGVQRELLSGSSSSLLVSLGIALVVLFLTSGNLFIAVYALITVTFAIAITVSVFVVLEWELGIIEGIVIVMAVGLSVDFVVHFGVGYIHIDPTDIDNERKKIEDQSKPNGNENDSKINTLRVMYRKQQVERTTRVRGSILRVGSAVFMAAFTTFAAGFSMIFASVIAIRQMGQFLMAIMLTSWSFSMFFFIPLCLIIGPVGTCGSIPFSRLIKCFKQTPRQQ</sequence>
<feature type="transmembrane region" description="Helical" evidence="6">
    <location>
        <begin position="166"/>
        <end position="188"/>
    </location>
</feature>
<feature type="transmembrane region" description="Helical" evidence="6">
    <location>
        <begin position="538"/>
        <end position="565"/>
    </location>
</feature>